<evidence type="ECO:0000256" key="1">
    <source>
        <dbReference type="ARBA" id="ARBA00023157"/>
    </source>
</evidence>
<keyword evidence="4" id="KW-0732">Signal</keyword>
<evidence type="ECO:0000256" key="4">
    <source>
        <dbReference type="SAM" id="SignalP"/>
    </source>
</evidence>
<dbReference type="Proteomes" id="UP000069940">
    <property type="component" value="Unassembled WGS sequence"/>
</dbReference>
<dbReference type="InterPro" id="IPR001314">
    <property type="entry name" value="Peptidase_S1A"/>
</dbReference>
<dbReference type="GeneID" id="109425510"/>
<keyword evidence="1" id="KW-1015">Disulfide bond</keyword>
<feature type="domain" description="Peptidase S1" evidence="5">
    <location>
        <begin position="329"/>
        <end position="576"/>
    </location>
</feature>
<dbReference type="EnsemblMetazoa" id="AALFPA23_011528.R16353">
    <property type="protein sequence ID" value="AALFPA23_011528.P16353"/>
    <property type="gene ID" value="AALFPA23_011528"/>
</dbReference>
<dbReference type="CDD" id="cd00190">
    <property type="entry name" value="Tryp_SPc"/>
    <property type="match status" value="2"/>
</dbReference>
<keyword evidence="7" id="KW-1185">Reference proteome</keyword>
<dbReference type="InterPro" id="IPR043504">
    <property type="entry name" value="Peptidase_S1_PA_chymotrypsin"/>
</dbReference>
<evidence type="ECO:0000256" key="2">
    <source>
        <dbReference type="ARBA" id="ARBA00023180"/>
    </source>
</evidence>
<accession>A0ABM1YRK9</accession>
<evidence type="ECO:0000313" key="6">
    <source>
        <dbReference type="EnsemblMetazoa" id="AALFPA23_011528.P16353"/>
    </source>
</evidence>
<organism evidence="6 7">
    <name type="scientific">Aedes albopictus</name>
    <name type="common">Asian tiger mosquito</name>
    <name type="synonym">Stegomyia albopicta</name>
    <dbReference type="NCBI Taxonomy" id="7160"/>
    <lineage>
        <taxon>Eukaryota</taxon>
        <taxon>Metazoa</taxon>
        <taxon>Ecdysozoa</taxon>
        <taxon>Arthropoda</taxon>
        <taxon>Hexapoda</taxon>
        <taxon>Insecta</taxon>
        <taxon>Pterygota</taxon>
        <taxon>Neoptera</taxon>
        <taxon>Endopterygota</taxon>
        <taxon>Diptera</taxon>
        <taxon>Nematocera</taxon>
        <taxon>Culicoidea</taxon>
        <taxon>Culicidae</taxon>
        <taxon>Culicinae</taxon>
        <taxon>Aedini</taxon>
        <taxon>Aedes</taxon>
        <taxon>Stegomyia</taxon>
    </lineage>
</organism>
<dbReference type="SMART" id="SM00020">
    <property type="entry name" value="Tryp_SPc"/>
    <property type="match status" value="2"/>
</dbReference>
<dbReference type="RefSeq" id="XP_062705029.1">
    <property type="nucleotide sequence ID" value="XM_062849045.1"/>
</dbReference>
<dbReference type="Gene3D" id="2.40.10.10">
    <property type="entry name" value="Trypsin-like serine proteases"/>
    <property type="match status" value="3"/>
</dbReference>
<dbReference type="InterPro" id="IPR001254">
    <property type="entry name" value="Trypsin_dom"/>
</dbReference>
<dbReference type="PROSITE" id="PS00134">
    <property type="entry name" value="TRYPSIN_HIS"/>
    <property type="match status" value="1"/>
</dbReference>
<comment type="similarity">
    <text evidence="3">Belongs to the peptidase S1 family. CLIP subfamily.</text>
</comment>
<feature type="domain" description="Peptidase S1" evidence="5">
    <location>
        <begin position="45"/>
        <end position="286"/>
    </location>
</feature>
<reference evidence="7" key="1">
    <citation type="journal article" date="2015" name="Proc. Natl. Acad. Sci. U.S.A.">
        <title>Genome sequence of the Asian Tiger mosquito, Aedes albopictus, reveals insights into its biology, genetics, and evolution.</title>
        <authorList>
            <person name="Chen X.G."/>
            <person name="Jiang X."/>
            <person name="Gu J."/>
            <person name="Xu M."/>
            <person name="Wu Y."/>
            <person name="Deng Y."/>
            <person name="Zhang C."/>
            <person name="Bonizzoni M."/>
            <person name="Dermauw W."/>
            <person name="Vontas J."/>
            <person name="Armbruster P."/>
            <person name="Huang X."/>
            <person name="Yang Y."/>
            <person name="Zhang H."/>
            <person name="He W."/>
            <person name="Peng H."/>
            <person name="Liu Y."/>
            <person name="Wu K."/>
            <person name="Chen J."/>
            <person name="Lirakis M."/>
            <person name="Topalis P."/>
            <person name="Van Leeuwen T."/>
            <person name="Hall A.B."/>
            <person name="Jiang X."/>
            <person name="Thorpe C."/>
            <person name="Mueller R.L."/>
            <person name="Sun C."/>
            <person name="Waterhouse R.M."/>
            <person name="Yan G."/>
            <person name="Tu Z.J."/>
            <person name="Fang X."/>
            <person name="James A.A."/>
        </authorList>
    </citation>
    <scope>NUCLEOTIDE SEQUENCE [LARGE SCALE GENOMIC DNA]</scope>
    <source>
        <strain evidence="7">Foshan</strain>
    </source>
</reference>
<protein>
    <recommendedName>
        <fullName evidence="5">Peptidase S1 domain-containing protein</fullName>
    </recommendedName>
</protein>
<dbReference type="InterPro" id="IPR018114">
    <property type="entry name" value="TRYPSIN_HIS"/>
</dbReference>
<dbReference type="PRINTS" id="PR00722">
    <property type="entry name" value="CHYMOTRYPSIN"/>
</dbReference>
<dbReference type="SUPFAM" id="SSF50494">
    <property type="entry name" value="Trypsin-like serine proteases"/>
    <property type="match status" value="2"/>
</dbReference>
<dbReference type="PROSITE" id="PS50240">
    <property type="entry name" value="TRYPSIN_DOM"/>
    <property type="match status" value="2"/>
</dbReference>
<evidence type="ECO:0000256" key="3">
    <source>
        <dbReference type="ARBA" id="ARBA00024195"/>
    </source>
</evidence>
<feature type="signal peptide" evidence="4">
    <location>
        <begin position="1"/>
        <end position="20"/>
    </location>
</feature>
<keyword evidence="2" id="KW-0325">Glycoprotein</keyword>
<evidence type="ECO:0000313" key="7">
    <source>
        <dbReference type="Proteomes" id="UP000069940"/>
    </source>
</evidence>
<sequence length="577" mass="64628">MKSIFLDFVLVSISTVVLVGLNVEGNELNCGMRQQISKPETNPTIIGGTETKPGKWPWHVAIYHSFQYVCGGTIISKTYVLTAAHCTINQRTKYQQNVKNLFVDAGTHDLFTLNDRQRHSVKSVSSFNNYTWQSHQYDIAILELDSEIKFNQYVQPACVFLEQKLNDKVGTVVGWGLTEFNAASSILREAQLPVVDTITCLNSDPAAFGPTLKKEMFCAGYTNGTGVCNGDSGGGLFFEINGVWYLGGITSFTRARDEDSTMCQTKGYAVFTKIHDYLSWIRETSNLKHLIGEGEATNSKVCVANNVSATNTDWSKLPRNCGVYYPNRVYLGQRTRVFEFPWMALLIHASGFWQRVGSLISHRYILTGALPFLPKNVIRARLGEHTMDQAIDCNEDRDCAAPVRDIDIECIIYHPLAKRKQYTHDIALVRLAKHVYFEDHIQPICLPTKPALREMEPPRYILTGWGSDGEDVESSVLLKGVISTFDLADCQMIASNISSEKTDYVTSNQFCSKNDGEVNASYGDNGAPVGYPVKHNGIRFVQFGIVSFNLHYYNGSSYRVYTKVGSYMDWILANIVP</sequence>
<dbReference type="Pfam" id="PF00089">
    <property type="entry name" value="Trypsin"/>
    <property type="match status" value="2"/>
</dbReference>
<proteinExistence type="inferred from homology"/>
<dbReference type="InterPro" id="IPR051487">
    <property type="entry name" value="Ser/Thr_Proteases_Immune/Dev"/>
</dbReference>
<feature type="chain" id="PRO_5046098223" description="Peptidase S1 domain-containing protein" evidence="4">
    <location>
        <begin position="21"/>
        <end position="577"/>
    </location>
</feature>
<reference evidence="6" key="2">
    <citation type="submission" date="2025-05" db="UniProtKB">
        <authorList>
            <consortium name="EnsemblMetazoa"/>
        </authorList>
    </citation>
    <scope>IDENTIFICATION</scope>
    <source>
        <strain evidence="6">Foshan</strain>
    </source>
</reference>
<name>A0ABM1YRK9_AEDAL</name>
<dbReference type="InterPro" id="IPR009003">
    <property type="entry name" value="Peptidase_S1_PA"/>
</dbReference>
<dbReference type="PANTHER" id="PTHR24256">
    <property type="entry name" value="TRYPTASE-RELATED"/>
    <property type="match status" value="1"/>
</dbReference>
<evidence type="ECO:0000259" key="5">
    <source>
        <dbReference type="PROSITE" id="PS50240"/>
    </source>
</evidence>